<evidence type="ECO:0000313" key="3">
    <source>
        <dbReference type="Proteomes" id="UP000242444"/>
    </source>
</evidence>
<dbReference type="PANTHER" id="PTHR43798:SF33">
    <property type="entry name" value="HYDROLASE, PUTATIVE (AFU_ORTHOLOGUE AFUA_2G14860)-RELATED"/>
    <property type="match status" value="1"/>
</dbReference>
<dbReference type="AlphaFoldDB" id="A0A263D6H5"/>
<evidence type="ECO:0000313" key="2">
    <source>
        <dbReference type="EMBL" id="OZM73076.1"/>
    </source>
</evidence>
<dbReference type="InParanoid" id="A0A263D6H5"/>
<comment type="caution">
    <text evidence="2">The sequence shown here is derived from an EMBL/GenBank/DDBJ whole genome shotgun (WGS) entry which is preliminary data.</text>
</comment>
<gene>
    <name evidence="2" type="ORF">CFN78_12735</name>
</gene>
<feature type="domain" description="AB hydrolase-1" evidence="1">
    <location>
        <begin position="174"/>
        <end position="257"/>
    </location>
</feature>
<dbReference type="Gene3D" id="3.40.50.1820">
    <property type="entry name" value="alpha/beta hydrolase"/>
    <property type="match status" value="1"/>
</dbReference>
<evidence type="ECO:0000259" key="1">
    <source>
        <dbReference type="Pfam" id="PF00561"/>
    </source>
</evidence>
<proteinExistence type="predicted"/>
<dbReference type="Pfam" id="PF00561">
    <property type="entry name" value="Abhydrolase_1"/>
    <property type="match status" value="1"/>
</dbReference>
<keyword evidence="3" id="KW-1185">Reference proteome</keyword>
<dbReference type="OrthoDB" id="7185741at2"/>
<dbReference type="GO" id="GO:0003824">
    <property type="term" value="F:catalytic activity"/>
    <property type="evidence" value="ECO:0007669"/>
    <property type="project" value="UniProtKB-ARBA"/>
</dbReference>
<accession>A0A263D6H5</accession>
<protein>
    <recommendedName>
        <fullName evidence="1">AB hydrolase-1 domain-containing protein</fullName>
    </recommendedName>
</protein>
<organism evidence="2 3">
    <name type="scientific">Amycolatopsis antarctica</name>
    <dbReference type="NCBI Taxonomy" id="1854586"/>
    <lineage>
        <taxon>Bacteria</taxon>
        <taxon>Bacillati</taxon>
        <taxon>Actinomycetota</taxon>
        <taxon>Actinomycetes</taxon>
        <taxon>Pseudonocardiales</taxon>
        <taxon>Pseudonocardiaceae</taxon>
        <taxon>Amycolatopsis</taxon>
    </lineage>
</organism>
<sequence>MRWNRSAASRTLSDEDVFGRSVTRLEHPRLMRGLGAQFASTVVEYLNVIALVRTRVLAAAGLLLPGGSRAQRGVLAGTMCGTSFGLQARMNYGFDGSDHFAFVNYAASALERLFDRDSRAREASVAFIASQACLSYVTAGVRGSPAGRREWAVGRLRQCDGLPVSEWSWVLHGLGRDVPCLAYDRPGNGWSPAVVRGQDAEVVATRLRDLINTLGLPSPVVLVGHSVGGLLIRSFARRYPELVPGPVFVDSSRPDQMIRSGPQRDGLPWIRQNLNRKLGQVLRGRAAPDAESGDIGHLPDEARRPWWNG</sequence>
<dbReference type="GO" id="GO:0016020">
    <property type="term" value="C:membrane"/>
    <property type="evidence" value="ECO:0007669"/>
    <property type="project" value="TreeGrafter"/>
</dbReference>
<dbReference type="InterPro" id="IPR000073">
    <property type="entry name" value="AB_hydrolase_1"/>
</dbReference>
<name>A0A263D6H5_9PSEU</name>
<reference evidence="2 3" key="1">
    <citation type="submission" date="2017-07" db="EMBL/GenBank/DDBJ databases">
        <title>Amycolatopsis antarcticus sp. nov., isolated from the surface of an Antarcticus brown macroalga.</title>
        <authorList>
            <person name="Wang J."/>
            <person name="Leiva S."/>
            <person name="Huang J."/>
            <person name="Huang Y."/>
        </authorList>
    </citation>
    <scope>NUCLEOTIDE SEQUENCE [LARGE SCALE GENOMIC DNA]</scope>
    <source>
        <strain evidence="2 3">AU-G6</strain>
    </source>
</reference>
<dbReference type="Proteomes" id="UP000242444">
    <property type="component" value="Unassembled WGS sequence"/>
</dbReference>
<dbReference type="SUPFAM" id="SSF53474">
    <property type="entry name" value="alpha/beta-Hydrolases"/>
    <property type="match status" value="1"/>
</dbReference>
<dbReference type="InterPro" id="IPR029058">
    <property type="entry name" value="AB_hydrolase_fold"/>
</dbReference>
<dbReference type="RefSeq" id="WP_094862934.1">
    <property type="nucleotide sequence ID" value="NZ_NKYE01000006.1"/>
</dbReference>
<dbReference type="EMBL" id="NKYE01000006">
    <property type="protein sequence ID" value="OZM73076.1"/>
    <property type="molecule type" value="Genomic_DNA"/>
</dbReference>
<dbReference type="InterPro" id="IPR050266">
    <property type="entry name" value="AB_hydrolase_sf"/>
</dbReference>
<dbReference type="PANTHER" id="PTHR43798">
    <property type="entry name" value="MONOACYLGLYCEROL LIPASE"/>
    <property type="match status" value="1"/>
</dbReference>